<protein>
    <submittedName>
        <fullName evidence="1">Uncharacterized protein</fullName>
    </submittedName>
</protein>
<keyword evidence="2" id="KW-1185">Reference proteome</keyword>
<dbReference type="Proteomes" id="UP000024635">
    <property type="component" value="Unassembled WGS sequence"/>
</dbReference>
<evidence type="ECO:0000313" key="2">
    <source>
        <dbReference type="Proteomes" id="UP000024635"/>
    </source>
</evidence>
<organism evidence="1 2">
    <name type="scientific">Ancylostoma ceylanicum</name>
    <dbReference type="NCBI Taxonomy" id="53326"/>
    <lineage>
        <taxon>Eukaryota</taxon>
        <taxon>Metazoa</taxon>
        <taxon>Ecdysozoa</taxon>
        <taxon>Nematoda</taxon>
        <taxon>Chromadorea</taxon>
        <taxon>Rhabditida</taxon>
        <taxon>Rhabditina</taxon>
        <taxon>Rhabditomorpha</taxon>
        <taxon>Strongyloidea</taxon>
        <taxon>Ancylostomatidae</taxon>
        <taxon>Ancylostomatinae</taxon>
        <taxon>Ancylostoma</taxon>
    </lineage>
</organism>
<reference evidence="2" key="1">
    <citation type="journal article" date="2015" name="Nat. Genet.">
        <title>The genome and transcriptome of the zoonotic hookworm Ancylostoma ceylanicum identify infection-specific gene families.</title>
        <authorList>
            <person name="Schwarz E.M."/>
            <person name="Hu Y."/>
            <person name="Antoshechkin I."/>
            <person name="Miller M.M."/>
            <person name="Sternberg P.W."/>
            <person name="Aroian R.V."/>
        </authorList>
    </citation>
    <scope>NUCLEOTIDE SEQUENCE</scope>
    <source>
        <strain evidence="2">HY135</strain>
    </source>
</reference>
<dbReference type="AlphaFoldDB" id="A0A016RYR9"/>
<gene>
    <name evidence="1" type="primary">Acey_s0334.g2845</name>
    <name evidence="1" type="ORF">Y032_0334g2845</name>
</gene>
<accession>A0A016RYR9</accession>
<evidence type="ECO:0000313" key="1">
    <source>
        <dbReference type="EMBL" id="EYB83510.1"/>
    </source>
</evidence>
<name>A0A016RYR9_9BILA</name>
<comment type="caution">
    <text evidence="1">The sequence shown here is derived from an EMBL/GenBank/DDBJ whole genome shotgun (WGS) entry which is preliminary data.</text>
</comment>
<dbReference type="EMBL" id="JARK01001670">
    <property type="protein sequence ID" value="EYB83510.1"/>
    <property type="molecule type" value="Genomic_DNA"/>
</dbReference>
<sequence length="95" mass="11221">MSDRSVTSPDLREAMDELDNICLDATDQRIVLQQRIPLQLTMMNFWMERLERDNRTLTGNTDLLEERTAPKSNCVYCSIEDNRDNHFSNCRSQFF</sequence>
<proteinExistence type="predicted"/>